<keyword evidence="3" id="KW-0269">Exonuclease</keyword>
<comment type="caution">
    <text evidence="3">The sequence shown here is derived from an EMBL/GenBank/DDBJ whole genome shotgun (WGS) entry which is preliminary data.</text>
</comment>
<dbReference type="InterPro" id="IPR002782">
    <property type="entry name" value="Mut7-C_RNAse_dom"/>
</dbReference>
<keyword evidence="3" id="KW-0378">Hydrolase</keyword>
<dbReference type="InterPro" id="IPR012337">
    <property type="entry name" value="RNaseH-like_sf"/>
</dbReference>
<dbReference type="Proteomes" id="UP000288716">
    <property type="component" value="Unassembled WGS sequence"/>
</dbReference>
<feature type="domain" description="3'-5' exonuclease" evidence="1">
    <location>
        <begin position="12"/>
        <end position="162"/>
    </location>
</feature>
<reference evidence="3 4" key="1">
    <citation type="journal article" date="2018" name="Gigascience">
        <title>Genomes of trombidid mites reveal novel predicted allergens and laterally-transferred genes associated with secondary metabolism.</title>
        <authorList>
            <person name="Dong X."/>
            <person name="Chaisiri K."/>
            <person name="Xia D."/>
            <person name="Armstrong S.D."/>
            <person name="Fang Y."/>
            <person name="Donnelly M.J."/>
            <person name="Kadowaki T."/>
            <person name="McGarry J.W."/>
            <person name="Darby A.C."/>
            <person name="Makepeace B.L."/>
        </authorList>
    </citation>
    <scope>NUCLEOTIDE SEQUENCE [LARGE SCALE GENOMIC DNA]</scope>
    <source>
        <strain evidence="3">UoL-UT</strain>
    </source>
</reference>
<dbReference type="OrthoDB" id="18193at2759"/>
<keyword evidence="4" id="KW-1185">Reference proteome</keyword>
<proteinExistence type="predicted"/>
<dbReference type="InterPro" id="IPR036397">
    <property type="entry name" value="RNaseH_sf"/>
</dbReference>
<feature type="domain" description="Mut7-C RNAse" evidence="2">
    <location>
        <begin position="216"/>
        <end position="382"/>
    </location>
</feature>
<gene>
    <name evidence="3" type="ORF">B4U80_12048</name>
</gene>
<protein>
    <submittedName>
        <fullName evidence="3">Exonuclease mut-7-like protein</fullName>
    </submittedName>
</protein>
<sequence length="417" mass="48273">MLGALNVSSVQMVELMQIATWDDCFLIDVQQLKDSESQWIRVCNHIFNSQRILKIGFGIKSDWANIKATLPKNVFTQAQNVVDFSDFSEWLFLKYPDMVDKNKDLLNSKDAKGLSKLTYLVLGKFINKEEQFSDWGRRPLRDNQIKYAAIDAYSLLQIYEQLFEKSSKMGINFEEVIQNYVAGKISAEEKLSLKSEFALNTIENIEFPVTAIRHFKCIADTMVQGLGKNLRVCGADVWILEGNEYDQEVCEYSDNEDALILTTGHRFDYWKNKVNPGKCCRVSNTLTANEQMKVIITRFNLRITEKDLLSRCVKCNCNEFEQIPSSALRNLYLKRVKTYRDIPLKFEGLHISKFDSISVFWICVQCGQIYWEGCHHDRLKRKLQELLFPVENEEMKDVNDSPGKKIVVPEVITIDDD</sequence>
<dbReference type="AlphaFoldDB" id="A0A443RZB2"/>
<dbReference type="Gene3D" id="3.30.420.10">
    <property type="entry name" value="Ribonuclease H-like superfamily/Ribonuclease H"/>
    <property type="match status" value="1"/>
</dbReference>
<evidence type="ECO:0000313" key="3">
    <source>
        <dbReference type="EMBL" id="RWS20609.1"/>
    </source>
</evidence>
<dbReference type="PANTHER" id="PTHR47765:SF2">
    <property type="entry name" value="EXONUCLEASE MUT-7 HOMOLOG"/>
    <property type="match status" value="1"/>
</dbReference>
<dbReference type="GO" id="GO:0006139">
    <property type="term" value="P:nucleobase-containing compound metabolic process"/>
    <property type="evidence" value="ECO:0007669"/>
    <property type="project" value="InterPro"/>
</dbReference>
<dbReference type="GO" id="GO:0003676">
    <property type="term" value="F:nucleic acid binding"/>
    <property type="evidence" value="ECO:0007669"/>
    <property type="project" value="InterPro"/>
</dbReference>
<dbReference type="SUPFAM" id="SSF53098">
    <property type="entry name" value="Ribonuclease H-like"/>
    <property type="match status" value="1"/>
</dbReference>
<evidence type="ECO:0000259" key="2">
    <source>
        <dbReference type="Pfam" id="PF01927"/>
    </source>
</evidence>
<evidence type="ECO:0000259" key="1">
    <source>
        <dbReference type="Pfam" id="PF01612"/>
    </source>
</evidence>
<dbReference type="STRING" id="299467.A0A443RZB2"/>
<accession>A0A443RZB2</accession>
<dbReference type="GO" id="GO:0008408">
    <property type="term" value="F:3'-5' exonuclease activity"/>
    <property type="evidence" value="ECO:0007669"/>
    <property type="project" value="InterPro"/>
</dbReference>
<name>A0A443RZB2_9ACAR</name>
<organism evidence="3 4">
    <name type="scientific">Leptotrombidium deliense</name>
    <dbReference type="NCBI Taxonomy" id="299467"/>
    <lineage>
        <taxon>Eukaryota</taxon>
        <taxon>Metazoa</taxon>
        <taxon>Ecdysozoa</taxon>
        <taxon>Arthropoda</taxon>
        <taxon>Chelicerata</taxon>
        <taxon>Arachnida</taxon>
        <taxon>Acari</taxon>
        <taxon>Acariformes</taxon>
        <taxon>Trombidiformes</taxon>
        <taxon>Prostigmata</taxon>
        <taxon>Anystina</taxon>
        <taxon>Parasitengona</taxon>
        <taxon>Trombiculoidea</taxon>
        <taxon>Trombiculidae</taxon>
        <taxon>Leptotrombidium</taxon>
    </lineage>
</organism>
<dbReference type="Pfam" id="PF01612">
    <property type="entry name" value="DNA_pol_A_exo1"/>
    <property type="match status" value="1"/>
</dbReference>
<dbReference type="VEuPathDB" id="VectorBase:LDEU011431"/>
<evidence type="ECO:0000313" key="4">
    <source>
        <dbReference type="Proteomes" id="UP000288716"/>
    </source>
</evidence>
<dbReference type="Pfam" id="PF01927">
    <property type="entry name" value="Mut7-C"/>
    <property type="match status" value="1"/>
</dbReference>
<dbReference type="EMBL" id="NCKV01016531">
    <property type="protein sequence ID" value="RWS20609.1"/>
    <property type="molecule type" value="Genomic_DNA"/>
</dbReference>
<dbReference type="InterPro" id="IPR052408">
    <property type="entry name" value="Exonuclease_MUT-7-like"/>
</dbReference>
<dbReference type="PANTHER" id="PTHR47765">
    <property type="entry name" value="3'-5' EXONUCLEASE DOMAIN-CONTAINING PROTEIN"/>
    <property type="match status" value="1"/>
</dbReference>
<dbReference type="InterPro" id="IPR002562">
    <property type="entry name" value="3'-5'_exonuclease_dom"/>
</dbReference>
<keyword evidence="3" id="KW-0540">Nuclease</keyword>